<protein>
    <submittedName>
        <fullName evidence="5">S9 family peptidase</fullName>
        <ecNumber evidence="5">3.4.-.-</ecNumber>
    </submittedName>
</protein>
<dbReference type="PANTHER" id="PTHR42776">
    <property type="entry name" value="SERINE PEPTIDASE S9 FAMILY MEMBER"/>
    <property type="match status" value="1"/>
</dbReference>
<dbReference type="Pfam" id="PF00326">
    <property type="entry name" value="Peptidase_S9"/>
    <property type="match status" value="1"/>
</dbReference>
<dbReference type="InterPro" id="IPR002470">
    <property type="entry name" value="Peptidase_S9A"/>
</dbReference>
<evidence type="ECO:0000313" key="5">
    <source>
        <dbReference type="EMBL" id="WWA46028.1"/>
    </source>
</evidence>
<keyword evidence="6" id="KW-1185">Reference proteome</keyword>
<name>A0ABZ2CZX8_9SPHN</name>
<dbReference type="SUPFAM" id="SSF82171">
    <property type="entry name" value="DPP6 N-terminal domain-like"/>
    <property type="match status" value="1"/>
</dbReference>
<evidence type="ECO:0000259" key="4">
    <source>
        <dbReference type="Pfam" id="PF00326"/>
    </source>
</evidence>
<proteinExistence type="predicted"/>
<evidence type="ECO:0000256" key="2">
    <source>
        <dbReference type="SAM" id="MobiDB-lite"/>
    </source>
</evidence>
<dbReference type="SUPFAM" id="SSF53474">
    <property type="entry name" value="alpha/beta-Hydrolases"/>
    <property type="match status" value="1"/>
</dbReference>
<evidence type="ECO:0000256" key="1">
    <source>
        <dbReference type="ARBA" id="ARBA00022801"/>
    </source>
</evidence>
<evidence type="ECO:0000256" key="3">
    <source>
        <dbReference type="SAM" id="SignalP"/>
    </source>
</evidence>
<dbReference type="InterPro" id="IPR029058">
    <property type="entry name" value="AB_hydrolase_fold"/>
</dbReference>
<dbReference type="InterPro" id="IPR001375">
    <property type="entry name" value="Peptidase_S9_cat"/>
</dbReference>
<dbReference type="Gene3D" id="3.40.50.1820">
    <property type="entry name" value="alpha/beta hydrolase"/>
    <property type="match status" value="1"/>
</dbReference>
<dbReference type="PANTHER" id="PTHR42776:SF27">
    <property type="entry name" value="DIPEPTIDYL PEPTIDASE FAMILY MEMBER 6"/>
    <property type="match status" value="1"/>
</dbReference>
<keyword evidence="1 5" id="KW-0378">Hydrolase</keyword>
<feature type="domain" description="Peptidase S9 prolyl oligopeptidase catalytic" evidence="4">
    <location>
        <begin position="447"/>
        <end position="658"/>
    </location>
</feature>
<organism evidence="5 6">
    <name type="scientific">Pelagerythrobacter marensis</name>
    <dbReference type="NCBI Taxonomy" id="543877"/>
    <lineage>
        <taxon>Bacteria</taxon>
        <taxon>Pseudomonadati</taxon>
        <taxon>Pseudomonadota</taxon>
        <taxon>Alphaproteobacteria</taxon>
        <taxon>Sphingomonadales</taxon>
        <taxon>Erythrobacteraceae</taxon>
        <taxon>Pelagerythrobacter</taxon>
    </lineage>
</organism>
<sequence length="690" mass="75012">MKIRSLSRSLLAGTALAALAMTSPATVAAQETESISGMTNPAEAAPLIPREDLFGNPTRSSGRLSPDGKWLSWLAPKDGVMNVWMAPADDPDAARAMTDATERPIRSYFWAPDSRSLLYIQDKGGDENFLLYGIDIASGRETTLTPFENTRVQIVGTSENIRDKILVGLNNRDPRYHDVHLLDLNTGELTLVQQNDAFAGFLADDNLALRMALRPNEAGGMDFFPIVDGEIADEPSESTGLEDSLTTQPVGFTTDGKTMYWIDSRGRNTAALIAQDMETGEKTVIAQNDKADIGGAMTDPKTGEIEAYSFTYLTTEWTAIDPEIAQALDWLDARLDGEFGVQSRTDDDRKWVVWNDPLTAPSKAYIFDRDAQTLNEFYTSRPELEGAPLQAMHPLELKSRDGLTLPSYLTLPPGSDADGDGLPENEVPMILLVHGGPWARDDYGYNSYHQWLANRGYAVLSVNFRGSTGFGKDFISAGDLEWGRKMHDDLIDAVDWAIENGVTAPDKVAIMGGSYGGYATLAGLTFTPEKFACGVDIVGPSNLETLLETIPPYWAPLVEQFHQRMGDPDTPEGLALLKERSPLHSADRITKPLLIGQGANDPRVKQAESDQIVAAMQSHGIPVTYVLFPDEGHGFARPANNIAFNAISENFLATCLGGRAEPIGDTVAASSAEIVEGEEFVQGLTEALAD</sequence>
<dbReference type="EMBL" id="CP144918">
    <property type="protein sequence ID" value="WWA46028.1"/>
    <property type="molecule type" value="Genomic_DNA"/>
</dbReference>
<accession>A0ABZ2CZX8</accession>
<feature type="region of interest" description="Disordered" evidence="2">
    <location>
        <begin position="46"/>
        <end position="65"/>
    </location>
</feature>
<reference evidence="5 6" key="1">
    <citation type="submission" date="2024-02" db="EMBL/GenBank/DDBJ databases">
        <title>The whole genome sequence of five bacterial samples isolated from Abu Dhabi Sabkha-shore region.</title>
        <authorList>
            <person name="Sudalaimuthuasari N."/>
            <person name="Sarfraz B."/>
            <person name="Tuyisabe J.D."/>
            <person name="Mugisha Ntwali L.D.M."/>
            <person name="Ali A.I.A.A."/>
            <person name="Almansoori S.Z.A."/>
            <person name="Alajami H.S.A."/>
            <person name="Almeqbaali A.A.S."/>
            <person name="Kundu B."/>
            <person name="Saeed E.E."/>
            <person name="Sukumarinath V."/>
            <person name="Mishra A.K."/>
            <person name="Hazzouri K.M."/>
            <person name="Almaskari R."/>
            <person name="Sharma A.K."/>
            <person name="Amiri K.M.A."/>
        </authorList>
    </citation>
    <scope>NUCLEOTIDE SEQUENCE [LARGE SCALE GENOMIC DNA]</scope>
    <source>
        <strain evidence="6">kcgeb_sd</strain>
    </source>
</reference>
<dbReference type="Proteomes" id="UP001335183">
    <property type="component" value="Chromosome"/>
</dbReference>
<feature type="chain" id="PRO_5046213260" evidence="3">
    <location>
        <begin position="29"/>
        <end position="690"/>
    </location>
</feature>
<dbReference type="EC" id="3.4.-.-" evidence="5"/>
<dbReference type="GO" id="GO:0016787">
    <property type="term" value="F:hydrolase activity"/>
    <property type="evidence" value="ECO:0007669"/>
    <property type="project" value="UniProtKB-KW"/>
</dbReference>
<dbReference type="Gene3D" id="2.120.10.30">
    <property type="entry name" value="TolB, C-terminal domain"/>
    <property type="match status" value="1"/>
</dbReference>
<dbReference type="InterPro" id="IPR011042">
    <property type="entry name" value="6-blade_b-propeller_TolB-like"/>
</dbReference>
<keyword evidence="3" id="KW-0732">Signal</keyword>
<feature type="signal peptide" evidence="3">
    <location>
        <begin position="1"/>
        <end position="28"/>
    </location>
</feature>
<dbReference type="RefSeq" id="WP_338444939.1">
    <property type="nucleotide sequence ID" value="NZ_CP144918.1"/>
</dbReference>
<dbReference type="PRINTS" id="PR00862">
    <property type="entry name" value="PROLIGOPTASE"/>
</dbReference>
<gene>
    <name evidence="5" type="ORF">V5F89_06935</name>
</gene>
<evidence type="ECO:0000313" key="6">
    <source>
        <dbReference type="Proteomes" id="UP001335183"/>
    </source>
</evidence>